<evidence type="ECO:0000256" key="2">
    <source>
        <dbReference type="ARBA" id="ARBA00022857"/>
    </source>
</evidence>
<evidence type="ECO:0000256" key="4">
    <source>
        <dbReference type="ARBA" id="ARBA00023235"/>
    </source>
</evidence>
<comment type="catalytic activity">
    <reaction evidence="5">
        <text>GDP-beta-L-fucose + NADP(+) = GDP-4-dehydro-alpha-D-rhamnose + NADPH + H(+)</text>
        <dbReference type="Rhea" id="RHEA:18885"/>
        <dbReference type="ChEBI" id="CHEBI:15378"/>
        <dbReference type="ChEBI" id="CHEBI:57273"/>
        <dbReference type="ChEBI" id="CHEBI:57783"/>
        <dbReference type="ChEBI" id="CHEBI:57964"/>
        <dbReference type="ChEBI" id="CHEBI:58349"/>
        <dbReference type="EC" id="1.1.1.271"/>
    </reaction>
</comment>
<feature type="binding site" evidence="5">
    <location>
        <position position="141"/>
    </location>
    <ligand>
        <name>NADP(+)</name>
        <dbReference type="ChEBI" id="CHEBI:58349"/>
    </ligand>
</feature>
<evidence type="ECO:0000256" key="5">
    <source>
        <dbReference type="HAMAP-Rule" id="MF_00956"/>
    </source>
</evidence>
<keyword evidence="8" id="KW-1185">Reference proteome</keyword>
<comment type="caution">
    <text evidence="7">The sequence shown here is derived from an EMBL/GenBank/DDBJ whole genome shotgun (WGS) entry which is preliminary data.</text>
</comment>
<dbReference type="Gene3D" id="3.40.50.720">
    <property type="entry name" value="NAD(P)-binding Rossmann-like Domain"/>
    <property type="match status" value="1"/>
</dbReference>
<dbReference type="Gene3D" id="3.90.25.10">
    <property type="entry name" value="UDP-galactose 4-epimerase, domain 1"/>
    <property type="match status" value="1"/>
</dbReference>
<comment type="pathway">
    <text evidence="5">Nucleotide-sugar biosynthesis; GDP-L-fucose biosynthesis via de novo pathway; GDP-L-fucose from GDP-alpha-D-mannose: step 2/2.</text>
</comment>
<evidence type="ECO:0000313" key="7">
    <source>
        <dbReference type="EMBL" id="MDE1471015.1"/>
    </source>
</evidence>
<accession>A0ABT5UQ01</accession>
<evidence type="ECO:0000259" key="6">
    <source>
        <dbReference type="Pfam" id="PF01370"/>
    </source>
</evidence>
<dbReference type="SUPFAM" id="SSF51735">
    <property type="entry name" value="NAD(P)-binding Rossmann-fold domains"/>
    <property type="match status" value="1"/>
</dbReference>
<feature type="binding site" evidence="5">
    <location>
        <position position="203"/>
    </location>
    <ligand>
        <name>substrate</name>
    </ligand>
</feature>
<feature type="binding site" evidence="5">
    <location>
        <position position="270"/>
    </location>
    <ligand>
        <name>substrate</name>
    </ligand>
</feature>
<protein>
    <recommendedName>
        <fullName evidence="5">GDP-L-fucose synthase</fullName>
        <ecNumber evidence="5">1.1.1.271</ecNumber>
    </recommendedName>
    <alternativeName>
        <fullName evidence="5">GDP-4-keto-6-deoxy-D-mannose-3,5-epimerase-4-reductase</fullName>
    </alternativeName>
</protein>
<organism evidence="7 8">
    <name type="scientific">Eubacterium limosum</name>
    <dbReference type="NCBI Taxonomy" id="1736"/>
    <lineage>
        <taxon>Bacteria</taxon>
        <taxon>Bacillati</taxon>
        <taxon>Bacillota</taxon>
        <taxon>Clostridia</taxon>
        <taxon>Eubacteriales</taxon>
        <taxon>Eubacteriaceae</taxon>
        <taxon>Eubacterium</taxon>
    </lineage>
</organism>
<dbReference type="InterPro" id="IPR028614">
    <property type="entry name" value="GDP_fucose/colitose_synth"/>
</dbReference>
<keyword evidence="5" id="KW-0511">Multifunctional enzyme</keyword>
<evidence type="ECO:0000313" key="8">
    <source>
        <dbReference type="Proteomes" id="UP001215087"/>
    </source>
</evidence>
<feature type="binding site" evidence="5">
    <location>
        <position position="188"/>
    </location>
    <ligand>
        <name>substrate</name>
    </ligand>
</feature>
<sequence>MEKDAKIYISGHSGMVGSAIMRKLTAEGYTNLLTATHQELDLTRQNEVEAFFENERPDYVFLSAAKVGGIMANNTHPASFFYDNIMIAANIIHSAKQYETKKLLFLGSSCIYPRFAEQPIKEEALLTGELEPTNEGYALAKIAGLKMCEYYNRQYKTNFISVMPCNIYGPNDNYDLNHSHVLPALIRRFHEAKENMQPSVTIWGSGKQYREFLYVDDLADACLYLMNHYSDNQFVNIGMGEDQTIAELAETIKEIVGYEGEIIYDTTKPDGMHRKVVDTTKLNATNWHYKTPLKEGIRLTYQDFLKGNYREQ</sequence>
<feature type="domain" description="NAD-dependent epimerase/dehydratase" evidence="6">
    <location>
        <begin position="7"/>
        <end position="238"/>
    </location>
</feature>
<comment type="function">
    <text evidence="5">Catalyzes the two-step NADP-dependent conversion of GDP-4-dehydro-6-deoxy-D-mannose to GDP-fucose, involving an epimerase and a reductase reaction.</text>
</comment>
<dbReference type="RefSeq" id="WP_227207368.1">
    <property type="nucleotide sequence ID" value="NZ_JAJCLO010000007.1"/>
</dbReference>
<gene>
    <name evidence="5" type="primary">fcl</name>
    <name evidence="7" type="ORF">PTZ04_12190</name>
</gene>
<dbReference type="PANTHER" id="PTHR43238:SF1">
    <property type="entry name" value="GDP-L-FUCOSE SYNTHASE"/>
    <property type="match status" value="1"/>
</dbReference>
<dbReference type="EC" id="1.1.1.271" evidence="5"/>
<dbReference type="HAMAP" id="MF_00956">
    <property type="entry name" value="GDP_fucose_synth"/>
    <property type="match status" value="1"/>
</dbReference>
<dbReference type="PANTHER" id="PTHR43238">
    <property type="entry name" value="GDP-L-FUCOSE SYNTHASE"/>
    <property type="match status" value="1"/>
</dbReference>
<evidence type="ECO:0000256" key="3">
    <source>
        <dbReference type="ARBA" id="ARBA00023002"/>
    </source>
</evidence>
<feature type="binding site" evidence="5">
    <location>
        <position position="180"/>
    </location>
    <ligand>
        <name>NADP(+)</name>
        <dbReference type="ChEBI" id="CHEBI:58349"/>
    </ligand>
</feature>
<evidence type="ECO:0000256" key="1">
    <source>
        <dbReference type="ARBA" id="ARBA00005959"/>
    </source>
</evidence>
<dbReference type="EMBL" id="JAQSVD010000006">
    <property type="protein sequence ID" value="MDE1471015.1"/>
    <property type="molecule type" value="Genomic_DNA"/>
</dbReference>
<name>A0ABT5UQ01_EUBLI</name>
<dbReference type="Pfam" id="PF01370">
    <property type="entry name" value="Epimerase"/>
    <property type="match status" value="1"/>
</dbReference>
<dbReference type="InterPro" id="IPR036291">
    <property type="entry name" value="NAD(P)-bd_dom_sf"/>
</dbReference>
<comment type="similarity">
    <text evidence="1 5">Belongs to the NAD(P)-dependent epimerase/dehydratase family. Fucose synthase subfamily.</text>
</comment>
<keyword evidence="2 5" id="KW-0521">NADP</keyword>
<reference evidence="7 8" key="1">
    <citation type="submission" date="2023-02" db="EMBL/GenBank/DDBJ databases">
        <title>Comparative genome analysis of Eubacterium limosum species.</title>
        <authorList>
            <person name="Bak J.E."/>
        </authorList>
    </citation>
    <scope>NUCLEOTIDE SEQUENCE [LARGE SCALE GENOMIC DNA]</scope>
    <source>
        <strain evidence="7 8">KGMB01548</strain>
    </source>
</reference>
<feature type="active site" description="Proton donor/acceptor" evidence="5">
    <location>
        <position position="137"/>
    </location>
</feature>
<dbReference type="Proteomes" id="UP001215087">
    <property type="component" value="Unassembled WGS sequence"/>
</dbReference>
<feature type="binding site" evidence="5">
    <location>
        <position position="210"/>
    </location>
    <ligand>
        <name>substrate</name>
    </ligand>
</feature>
<feature type="site" description="Important for catalytic activity" evidence="5">
    <location>
        <position position="110"/>
    </location>
</feature>
<dbReference type="InterPro" id="IPR001509">
    <property type="entry name" value="Epimerase_deHydtase"/>
</dbReference>
<keyword evidence="4 5" id="KW-0413">Isomerase</keyword>
<feature type="binding site" evidence="5">
    <location>
        <begin position="106"/>
        <end position="109"/>
    </location>
    <ligand>
        <name>NADP(+)</name>
        <dbReference type="ChEBI" id="CHEBI:58349"/>
    </ligand>
</feature>
<feature type="binding site" evidence="5">
    <location>
        <begin position="11"/>
        <end position="17"/>
    </location>
    <ligand>
        <name>NADP(+)</name>
        <dbReference type="ChEBI" id="CHEBI:58349"/>
    </ligand>
</feature>
<proteinExistence type="inferred from homology"/>
<feature type="site" description="Important for catalytic activity" evidence="5">
    <location>
        <position position="108"/>
    </location>
</feature>
<feature type="binding site" evidence="5">
    <location>
        <begin position="164"/>
        <end position="167"/>
    </location>
    <ligand>
        <name>NADP(+)</name>
        <dbReference type="ChEBI" id="CHEBI:58349"/>
    </ligand>
</feature>
<dbReference type="CDD" id="cd05239">
    <property type="entry name" value="GDP_FS_SDR_e"/>
    <property type="match status" value="1"/>
</dbReference>
<keyword evidence="3 5" id="KW-0560">Oxidoreductase</keyword>